<proteinExistence type="predicted"/>
<feature type="region of interest" description="Disordered" evidence="2">
    <location>
        <begin position="709"/>
        <end position="784"/>
    </location>
</feature>
<keyword evidence="1" id="KW-0175">Coiled coil</keyword>
<name>A0AAQ3LYM6_9PEZI</name>
<evidence type="ECO:0000256" key="1">
    <source>
        <dbReference type="SAM" id="Coils"/>
    </source>
</evidence>
<feature type="compositionally biased region" description="Polar residues" evidence="2">
    <location>
        <begin position="179"/>
        <end position="188"/>
    </location>
</feature>
<keyword evidence="4" id="KW-1185">Reference proteome</keyword>
<gene>
    <name evidence="3" type="ORF">R9X50_00086800</name>
</gene>
<feature type="region of interest" description="Disordered" evidence="2">
    <location>
        <begin position="1"/>
        <end position="29"/>
    </location>
</feature>
<feature type="compositionally biased region" description="Basic and acidic residues" evidence="2">
    <location>
        <begin position="153"/>
        <end position="164"/>
    </location>
</feature>
<dbReference type="AlphaFoldDB" id="A0AAQ3LYM6"/>
<feature type="compositionally biased region" description="Basic and acidic residues" evidence="2">
    <location>
        <begin position="376"/>
        <end position="388"/>
    </location>
</feature>
<feature type="compositionally biased region" description="Polar residues" evidence="2">
    <location>
        <begin position="15"/>
        <end position="25"/>
    </location>
</feature>
<reference evidence="3 4" key="1">
    <citation type="submission" date="2023-11" db="EMBL/GenBank/DDBJ databases">
        <title>An acidophilic fungus is an integral part of prey digestion in a carnivorous sundew plant.</title>
        <authorList>
            <person name="Tsai I.J."/>
        </authorList>
    </citation>
    <scope>NUCLEOTIDE SEQUENCE [LARGE SCALE GENOMIC DNA]</scope>
    <source>
        <strain evidence="3">169a</strain>
    </source>
</reference>
<feature type="compositionally biased region" description="Low complexity" evidence="2">
    <location>
        <begin position="716"/>
        <end position="733"/>
    </location>
</feature>
<feature type="region of interest" description="Disordered" evidence="2">
    <location>
        <begin position="143"/>
        <end position="202"/>
    </location>
</feature>
<protein>
    <submittedName>
        <fullName evidence="3">Uncharacterized protein</fullName>
    </submittedName>
</protein>
<dbReference type="EMBL" id="CP138580">
    <property type="protein sequence ID" value="WPG98082.1"/>
    <property type="molecule type" value="Genomic_DNA"/>
</dbReference>
<evidence type="ECO:0000313" key="4">
    <source>
        <dbReference type="Proteomes" id="UP001303373"/>
    </source>
</evidence>
<feature type="region of interest" description="Disordered" evidence="2">
    <location>
        <begin position="432"/>
        <end position="466"/>
    </location>
</feature>
<feature type="compositionally biased region" description="Low complexity" evidence="2">
    <location>
        <begin position="451"/>
        <end position="465"/>
    </location>
</feature>
<feature type="coiled-coil region" evidence="1">
    <location>
        <begin position="482"/>
        <end position="660"/>
    </location>
</feature>
<evidence type="ECO:0000313" key="3">
    <source>
        <dbReference type="EMBL" id="WPG98082.1"/>
    </source>
</evidence>
<feature type="region of interest" description="Disordered" evidence="2">
    <location>
        <begin position="376"/>
        <end position="398"/>
    </location>
</feature>
<feature type="compositionally biased region" description="Polar residues" evidence="2">
    <location>
        <begin position="739"/>
        <end position="748"/>
    </location>
</feature>
<organism evidence="3 4">
    <name type="scientific">Acrodontium crateriforme</name>
    <dbReference type="NCBI Taxonomy" id="150365"/>
    <lineage>
        <taxon>Eukaryota</taxon>
        <taxon>Fungi</taxon>
        <taxon>Dikarya</taxon>
        <taxon>Ascomycota</taxon>
        <taxon>Pezizomycotina</taxon>
        <taxon>Dothideomycetes</taxon>
        <taxon>Dothideomycetidae</taxon>
        <taxon>Mycosphaerellales</taxon>
        <taxon>Teratosphaeriaceae</taxon>
        <taxon>Acrodontium</taxon>
    </lineage>
</organism>
<feature type="compositionally biased region" description="Polar residues" evidence="2">
    <location>
        <begin position="433"/>
        <end position="449"/>
    </location>
</feature>
<dbReference type="Proteomes" id="UP001303373">
    <property type="component" value="Chromosome 1"/>
</dbReference>
<accession>A0AAQ3LYM6</accession>
<evidence type="ECO:0000256" key="2">
    <source>
        <dbReference type="SAM" id="MobiDB-lite"/>
    </source>
</evidence>
<sequence length="784" mass="86804">MTGNWIRAPPKHETPTTTHQPSFRFTSGFYPGRTHRSSQRYSLRTFGAGALAKSSPVQFSSYPHGWPVLPSPDGPWESTRWRDVQYHHGRGYFETARPLQAQHLSAPTAVNPASQSAILSPYAANSPQWWDGRQADYRTLDVSRGPESNAENLDSRSRPQERHSPNSSGNYHLSKDNSPRQTAPTNWRNIPHDHHRSSTDSGDVSLALQIPRGQDLPKITPPFSAGVAEAQPLSGSVSSTSSKATLLPSFASFQEHANRSDEEIDGPEIAPMARRLPCDSCHKLQPMVREVAGALSELDEFVQSICHKSSTRSLEFPTNNPVRAAQWILERLKVAKADLVEFSRKPRNEYPYQPSHLSISAVQSRPVSPATSVLKRSAESWEREEYASKRPRSGDSFAHFQRGAFSPAQTEVTSAFPKPASPMHRIAAHALPSPQSAAPHSSNPMSSPAPSYHTTHTGSTTSTSSAHVADLQHQITLKTLALESLQSEYSSLLQKLQRERVKNQTLEKKATTSSQEINDLTNKSEELAEQVKSLELQLEECEKKKETLSSDAAREKDQWGRMLEMSTRLQSKHADERQKLVEERDYLLRRVDSYEAENLARVTDIRKSPVIDTESPSDVTELKREIGTLKSRNSTLRQALDDMVRQNQSLNDRARDILQQRTDMGGAATRALHDDASTTAKTSMIEASKDSACVLPTFDPPGFKATLQQIEQQTKSAPSTPLPSISSSFSISRDTTKSVPIQNQSSSFAAPESATMPPPPRPAANWQSTYGGLFGSMDGAPRQR</sequence>